<organism evidence="2 3">
    <name type="scientific">Porphyromonas endodontalis (strain ATCC 35406 / DSM 24491 / JCM 8526 / CCUG 16442 / BCRC 14492 / NCTC 13058 / HG 370)</name>
    <name type="common">Bacteroides endodontalis</name>
    <dbReference type="NCBI Taxonomy" id="553175"/>
    <lineage>
        <taxon>Bacteria</taxon>
        <taxon>Pseudomonadati</taxon>
        <taxon>Bacteroidota</taxon>
        <taxon>Bacteroidia</taxon>
        <taxon>Bacteroidales</taxon>
        <taxon>Porphyromonadaceae</taxon>
        <taxon>Porphyromonas</taxon>
    </lineage>
</organism>
<reference evidence="2 3" key="1">
    <citation type="submission" date="2009-04" db="EMBL/GenBank/DDBJ databases">
        <authorList>
            <person name="Sebastian Y."/>
            <person name="Madupu R."/>
            <person name="Durkin A.S."/>
            <person name="Torralba M."/>
            <person name="Methe B."/>
            <person name="Sutton G.G."/>
            <person name="Strausberg R.L."/>
            <person name="Nelson K.E."/>
        </authorList>
    </citation>
    <scope>NUCLEOTIDE SEQUENCE [LARGE SCALE GENOMIC DNA]</scope>
    <source>
        <strain evidence="3">ATCC 35406 / BCRC 14492 / JCM 8526 / NCTC 13058 / HG 370</strain>
    </source>
</reference>
<keyword evidence="3" id="KW-1185">Reference proteome</keyword>
<name>C3JCW9_POREA</name>
<protein>
    <submittedName>
        <fullName evidence="2">Uncharacterized protein</fullName>
    </submittedName>
</protein>
<comment type="caution">
    <text evidence="2">The sequence shown here is derived from an EMBL/GenBank/DDBJ whole genome shotgun (WGS) entry which is preliminary data.</text>
</comment>
<feature type="compositionally biased region" description="Polar residues" evidence="1">
    <location>
        <begin position="57"/>
        <end position="66"/>
    </location>
</feature>
<evidence type="ECO:0000256" key="1">
    <source>
        <dbReference type="SAM" id="MobiDB-lite"/>
    </source>
</evidence>
<dbReference type="Proteomes" id="UP000004295">
    <property type="component" value="Unassembled WGS sequence"/>
</dbReference>
<dbReference type="AlphaFoldDB" id="C3JCW9"/>
<accession>C3JCW9</accession>
<sequence length="72" mass="7870">MGGLTLEVNTLPRYRKKSPLNLCHKYLESSILEGVKQVSKTTYRSPPSGAILPRPSIETSGGSSSTKIEDYT</sequence>
<evidence type="ECO:0000313" key="2">
    <source>
        <dbReference type="EMBL" id="EEN81957.1"/>
    </source>
</evidence>
<gene>
    <name evidence="2" type="ORF">POREN0001_0651</name>
</gene>
<evidence type="ECO:0000313" key="3">
    <source>
        <dbReference type="Proteomes" id="UP000004295"/>
    </source>
</evidence>
<dbReference type="EMBL" id="ACNN01000036">
    <property type="protein sequence ID" value="EEN81957.1"/>
    <property type="molecule type" value="Genomic_DNA"/>
</dbReference>
<proteinExistence type="predicted"/>
<feature type="region of interest" description="Disordered" evidence="1">
    <location>
        <begin position="39"/>
        <end position="72"/>
    </location>
</feature>